<dbReference type="GO" id="GO:0000139">
    <property type="term" value="C:Golgi membrane"/>
    <property type="evidence" value="ECO:0007669"/>
    <property type="project" value="GOC"/>
</dbReference>
<feature type="compositionally biased region" description="Low complexity" evidence="6">
    <location>
        <begin position="231"/>
        <end position="275"/>
    </location>
</feature>
<dbReference type="Proteomes" id="UP000245884">
    <property type="component" value="Unassembled WGS sequence"/>
</dbReference>
<feature type="compositionally biased region" description="Gly residues" evidence="6">
    <location>
        <begin position="491"/>
        <end position="504"/>
    </location>
</feature>
<proteinExistence type="predicted"/>
<evidence type="ECO:0000256" key="4">
    <source>
        <dbReference type="ARBA" id="ARBA00022833"/>
    </source>
</evidence>
<feature type="compositionally biased region" description="Low complexity" evidence="6">
    <location>
        <begin position="342"/>
        <end position="374"/>
    </location>
</feature>
<feature type="region of interest" description="Disordered" evidence="6">
    <location>
        <begin position="403"/>
        <end position="511"/>
    </location>
</feature>
<feature type="compositionally biased region" description="Low complexity" evidence="6">
    <location>
        <begin position="417"/>
        <end position="426"/>
    </location>
</feature>
<dbReference type="OrthoDB" id="983479at2759"/>
<dbReference type="PANTHER" id="PTHR45686">
    <property type="entry name" value="ADP-RIBOSYLATION FACTOR GTPASE ACTIVATING PROTEIN 3, ISOFORM H-RELATED"/>
    <property type="match status" value="1"/>
</dbReference>
<keyword evidence="4" id="KW-0862">Zinc</keyword>
<dbReference type="InterPro" id="IPR037278">
    <property type="entry name" value="ARFGAP/RecO"/>
</dbReference>
<dbReference type="CDD" id="cd08831">
    <property type="entry name" value="ArfGap_ArfGap2_3_like"/>
    <property type="match status" value="1"/>
</dbReference>
<feature type="region of interest" description="Disordered" evidence="6">
    <location>
        <begin position="159"/>
        <end position="389"/>
    </location>
</feature>
<feature type="compositionally biased region" description="Low complexity" evidence="6">
    <location>
        <begin position="188"/>
        <end position="210"/>
    </location>
</feature>
<dbReference type="GeneID" id="37030445"/>
<evidence type="ECO:0000256" key="5">
    <source>
        <dbReference type="PROSITE-ProRule" id="PRU00288"/>
    </source>
</evidence>
<feature type="compositionally biased region" description="Basic and acidic residues" evidence="6">
    <location>
        <begin position="308"/>
        <end position="341"/>
    </location>
</feature>
<protein>
    <submittedName>
        <fullName evidence="8">ArfGap-domain-containing protein</fullName>
    </submittedName>
</protein>
<feature type="domain" description="Arf-GAP" evidence="7">
    <location>
        <begin position="11"/>
        <end position="123"/>
    </location>
</feature>
<dbReference type="EMBL" id="KZ819663">
    <property type="protein sequence ID" value="PWN29474.1"/>
    <property type="molecule type" value="Genomic_DNA"/>
</dbReference>
<organism evidence="8 9">
    <name type="scientific">Jaminaea rosea</name>
    <dbReference type="NCBI Taxonomy" id="1569628"/>
    <lineage>
        <taxon>Eukaryota</taxon>
        <taxon>Fungi</taxon>
        <taxon>Dikarya</taxon>
        <taxon>Basidiomycota</taxon>
        <taxon>Ustilaginomycotina</taxon>
        <taxon>Exobasidiomycetes</taxon>
        <taxon>Microstromatales</taxon>
        <taxon>Microstromatales incertae sedis</taxon>
        <taxon>Jaminaea</taxon>
    </lineage>
</organism>
<reference evidence="8 9" key="1">
    <citation type="journal article" date="2018" name="Mol. Biol. Evol.">
        <title>Broad Genomic Sampling Reveals a Smut Pathogenic Ancestry of the Fungal Clade Ustilaginomycotina.</title>
        <authorList>
            <person name="Kijpornyongpan T."/>
            <person name="Mondo S.J."/>
            <person name="Barry K."/>
            <person name="Sandor L."/>
            <person name="Lee J."/>
            <person name="Lipzen A."/>
            <person name="Pangilinan J."/>
            <person name="LaButti K."/>
            <person name="Hainaut M."/>
            <person name="Henrissat B."/>
            <person name="Grigoriev I.V."/>
            <person name="Spatafora J.W."/>
            <person name="Aime M.C."/>
        </authorList>
    </citation>
    <scope>NUCLEOTIDE SEQUENCE [LARGE SCALE GENOMIC DNA]</scope>
    <source>
        <strain evidence="8 9">MCA 5214</strain>
    </source>
</reference>
<dbReference type="AlphaFoldDB" id="A0A316UWX2"/>
<dbReference type="GO" id="GO:0008270">
    <property type="term" value="F:zinc ion binding"/>
    <property type="evidence" value="ECO:0007669"/>
    <property type="project" value="UniProtKB-KW"/>
</dbReference>
<dbReference type="PROSITE" id="PS50115">
    <property type="entry name" value="ARFGAP"/>
    <property type="match status" value="1"/>
</dbReference>
<evidence type="ECO:0000256" key="2">
    <source>
        <dbReference type="ARBA" id="ARBA00022723"/>
    </source>
</evidence>
<keyword evidence="2" id="KW-0479">Metal-binding</keyword>
<feature type="compositionally biased region" description="Gly residues" evidence="6">
    <location>
        <begin position="276"/>
        <end position="299"/>
    </location>
</feature>
<evidence type="ECO:0000256" key="1">
    <source>
        <dbReference type="ARBA" id="ARBA00022468"/>
    </source>
</evidence>
<evidence type="ECO:0000256" key="6">
    <source>
        <dbReference type="SAM" id="MobiDB-lite"/>
    </source>
</evidence>
<keyword evidence="9" id="KW-1185">Reference proteome</keyword>
<keyword evidence="1" id="KW-0343">GTPase activation</keyword>
<dbReference type="GO" id="GO:0005096">
    <property type="term" value="F:GTPase activator activity"/>
    <property type="evidence" value="ECO:0007669"/>
    <property type="project" value="UniProtKB-KW"/>
</dbReference>
<feature type="compositionally biased region" description="Acidic residues" evidence="6">
    <location>
        <begin position="168"/>
        <end position="180"/>
    </location>
</feature>
<dbReference type="InterPro" id="IPR038508">
    <property type="entry name" value="ArfGAP_dom_sf"/>
</dbReference>
<evidence type="ECO:0000259" key="7">
    <source>
        <dbReference type="PROSITE" id="PS50115"/>
    </source>
</evidence>
<evidence type="ECO:0000313" key="8">
    <source>
        <dbReference type="EMBL" id="PWN29474.1"/>
    </source>
</evidence>
<gene>
    <name evidence="8" type="ORF">BDZ90DRAFT_263849</name>
</gene>
<dbReference type="Gene3D" id="1.10.220.150">
    <property type="entry name" value="Arf GTPase activating protein"/>
    <property type="match status" value="1"/>
</dbReference>
<dbReference type="InterPro" id="IPR001164">
    <property type="entry name" value="ArfGAP_dom"/>
</dbReference>
<dbReference type="GO" id="GO:0048205">
    <property type="term" value="P:COPI coating of Golgi vesicle"/>
    <property type="evidence" value="ECO:0007669"/>
    <property type="project" value="TreeGrafter"/>
</dbReference>
<feature type="compositionally biased region" description="Polar residues" evidence="6">
    <location>
        <begin position="470"/>
        <end position="479"/>
    </location>
</feature>
<sequence length="556" mass="56985">MASGPPKEEIAEIFKHLRTAQKGNKVCFDCGSKNPSWASATYGIYICLDCSSVHRNMGVHITFVRSTNLDSWSWAQLRMMKVSGNAAAADFFSKHGGSHLLAPSTEGKVKYTSQAALAYKDELKRRLVADASPGQISDPVIFPGLTSSTAAAAQAAANGGGAASSAGGDDDDDFFDEWDEPAQKQKKAAAAAAAKAKPVVAKTAAPSPAVSLPPTIGRGPRPSDKVVDAPASATVGAPPALAAPVPVTSSSLRPSSRTSTLGAVRSGASTPTGSGSAAGGAGGSKLGGVKKVGGLGAKKGGPAIDFEAAERKAKEEEAAKAAALREAEQRKEADRQAEDIAKQAIQAATQAQQAAAAAKSAASPQSSGKSGAAPTSPTSSGRGKISGEVDRLGMGFGRIAVRQGKVQDALERERQAKVAARSAADADMPDYARSKFAAQKSISSDQYFERGGYDPNTSNEAKERLAGLQGATSISSNQYFGREEPEDDEGGGGGGGGYGAGSPGADGDWAVELEGQAREYYARFMANPDVQSGIESFRAGAMKLSQYLEDMSRNGA</sequence>
<dbReference type="PRINTS" id="PR00405">
    <property type="entry name" value="REVINTRACTNG"/>
</dbReference>
<dbReference type="SMART" id="SM00105">
    <property type="entry name" value="ArfGap"/>
    <property type="match status" value="1"/>
</dbReference>
<dbReference type="RefSeq" id="XP_025364086.1">
    <property type="nucleotide sequence ID" value="XM_025508622.1"/>
</dbReference>
<accession>A0A316UWX2</accession>
<dbReference type="STRING" id="1569628.A0A316UWX2"/>
<dbReference type="SUPFAM" id="SSF57863">
    <property type="entry name" value="ArfGap/RecO-like zinc finger"/>
    <property type="match status" value="1"/>
</dbReference>
<dbReference type="Pfam" id="PF01412">
    <property type="entry name" value="ArfGap"/>
    <property type="match status" value="1"/>
</dbReference>
<evidence type="ECO:0000313" key="9">
    <source>
        <dbReference type="Proteomes" id="UP000245884"/>
    </source>
</evidence>
<evidence type="ECO:0000256" key="3">
    <source>
        <dbReference type="ARBA" id="ARBA00022771"/>
    </source>
</evidence>
<dbReference type="PANTHER" id="PTHR45686:SF4">
    <property type="entry name" value="ADP-RIBOSYLATION FACTOR GTPASE ACTIVATING PROTEIN 3, ISOFORM H"/>
    <property type="match status" value="1"/>
</dbReference>
<name>A0A316UWX2_9BASI</name>
<keyword evidence="3 5" id="KW-0863">Zinc-finger</keyword>